<keyword evidence="9" id="KW-1185">Reference proteome</keyword>
<feature type="domain" description="DUF2179" evidence="7">
    <location>
        <begin position="225"/>
        <end position="279"/>
    </location>
</feature>
<accession>A0ABU4WR32</accession>
<evidence type="ECO:0000313" key="9">
    <source>
        <dbReference type="Proteomes" id="UP001285244"/>
    </source>
</evidence>
<dbReference type="CDD" id="cd16380">
    <property type="entry name" value="YitT_C"/>
    <property type="match status" value="1"/>
</dbReference>
<evidence type="ECO:0000259" key="7">
    <source>
        <dbReference type="Pfam" id="PF10035"/>
    </source>
</evidence>
<dbReference type="PROSITE" id="PS51257">
    <property type="entry name" value="PROKAR_LIPOPROTEIN"/>
    <property type="match status" value="1"/>
</dbReference>
<dbReference type="Gene3D" id="3.30.70.120">
    <property type="match status" value="1"/>
</dbReference>
<dbReference type="PIRSF" id="PIRSF006483">
    <property type="entry name" value="Membrane_protein_YitT"/>
    <property type="match status" value="1"/>
</dbReference>
<evidence type="ECO:0000313" key="8">
    <source>
        <dbReference type="EMBL" id="MDX8418243.1"/>
    </source>
</evidence>
<dbReference type="Pfam" id="PF10035">
    <property type="entry name" value="DUF2179"/>
    <property type="match status" value="1"/>
</dbReference>
<dbReference type="InterPro" id="IPR015867">
    <property type="entry name" value="N-reg_PII/ATP_PRibTrfase_C"/>
</dbReference>
<evidence type="ECO:0000256" key="5">
    <source>
        <dbReference type="ARBA" id="ARBA00023136"/>
    </source>
</evidence>
<feature type="transmembrane region" description="Helical" evidence="6">
    <location>
        <begin position="54"/>
        <end position="73"/>
    </location>
</feature>
<dbReference type="Proteomes" id="UP001285244">
    <property type="component" value="Unassembled WGS sequence"/>
</dbReference>
<comment type="subcellular location">
    <subcellularLocation>
        <location evidence="1">Cell membrane</location>
        <topology evidence="1">Multi-pass membrane protein</topology>
    </subcellularLocation>
</comment>
<comment type="caution">
    <text evidence="8">The sequence shown here is derived from an EMBL/GenBank/DDBJ whole genome shotgun (WGS) entry which is preliminary data.</text>
</comment>
<evidence type="ECO:0000256" key="1">
    <source>
        <dbReference type="ARBA" id="ARBA00004651"/>
    </source>
</evidence>
<keyword evidence="4 6" id="KW-1133">Transmembrane helix</keyword>
<dbReference type="PANTHER" id="PTHR33545">
    <property type="entry name" value="UPF0750 MEMBRANE PROTEIN YITT-RELATED"/>
    <property type="match status" value="1"/>
</dbReference>
<name>A0ABU4WR32_9FIRM</name>
<dbReference type="RefSeq" id="WP_320326492.1">
    <property type="nucleotide sequence ID" value="NZ_JALBUS010000021.1"/>
</dbReference>
<evidence type="ECO:0000256" key="2">
    <source>
        <dbReference type="ARBA" id="ARBA00022475"/>
    </source>
</evidence>
<dbReference type="InterPro" id="IPR051461">
    <property type="entry name" value="UPF0750_membrane"/>
</dbReference>
<feature type="transmembrane region" description="Helical" evidence="6">
    <location>
        <begin position="12"/>
        <end position="34"/>
    </location>
</feature>
<gene>
    <name evidence="8" type="ORF">MOZ64_10400</name>
</gene>
<keyword evidence="2" id="KW-1003">Cell membrane</keyword>
<feature type="transmembrane region" description="Helical" evidence="6">
    <location>
        <begin position="110"/>
        <end position="129"/>
    </location>
</feature>
<organism evidence="8 9">
    <name type="scientific">Absicoccus intestinalis</name>
    <dbReference type="NCBI Taxonomy" id="2926319"/>
    <lineage>
        <taxon>Bacteria</taxon>
        <taxon>Bacillati</taxon>
        <taxon>Bacillota</taxon>
        <taxon>Erysipelotrichia</taxon>
        <taxon>Erysipelotrichales</taxon>
        <taxon>Erysipelotrichaceae</taxon>
        <taxon>Absicoccus</taxon>
    </lineage>
</organism>
<dbReference type="PANTHER" id="PTHR33545:SF9">
    <property type="entry name" value="UPF0750 MEMBRANE PROTEIN YITE"/>
    <property type="match status" value="1"/>
</dbReference>
<feature type="transmembrane region" description="Helical" evidence="6">
    <location>
        <begin position="80"/>
        <end position="98"/>
    </location>
</feature>
<evidence type="ECO:0000256" key="6">
    <source>
        <dbReference type="SAM" id="Phobius"/>
    </source>
</evidence>
<evidence type="ECO:0000256" key="4">
    <source>
        <dbReference type="ARBA" id="ARBA00022989"/>
    </source>
</evidence>
<proteinExistence type="predicted"/>
<feature type="transmembrane region" description="Helical" evidence="6">
    <location>
        <begin position="156"/>
        <end position="186"/>
    </location>
</feature>
<sequence length="288" mass="31301">MTDVKQGKMIMYILIGNFLVACGTTFFILPNNILNGGTAGVAVALKPLLHIDTVWMTNALTIGLYIVGAIFLGKRFAMRSLISTICYPIFIILLSKYADTLPRSTFIMPAYLASIYSGVLLGVGLGLVFRVEASTGGMDVPALILHKYTQLSSGDAVMIVDIATVALGIYTYGLVPALIGIMSVYISGAAINKTMTLRSQAAKNVMIISDFWQDINEVLLEEVDRGVTILKGQGGYTGSQRPVLMCVINQKQYPKLEQAVLHIDPHAFIIVNDVQEVKGYGFSYEENS</sequence>
<protein>
    <submittedName>
        <fullName evidence="8">YitT family protein</fullName>
    </submittedName>
</protein>
<dbReference type="Pfam" id="PF02588">
    <property type="entry name" value="YitT_membrane"/>
    <property type="match status" value="1"/>
</dbReference>
<evidence type="ECO:0000256" key="3">
    <source>
        <dbReference type="ARBA" id="ARBA00022692"/>
    </source>
</evidence>
<keyword evidence="5 6" id="KW-0472">Membrane</keyword>
<dbReference type="InterPro" id="IPR003740">
    <property type="entry name" value="YitT"/>
</dbReference>
<reference evidence="8 9" key="1">
    <citation type="submission" date="2022-03" db="EMBL/GenBank/DDBJ databases">
        <title>Novel taxa within the pig intestine.</title>
        <authorList>
            <person name="Wylensek D."/>
            <person name="Bishof K."/>
            <person name="Afrizal A."/>
            <person name="Clavel T."/>
        </authorList>
    </citation>
    <scope>NUCLEOTIDE SEQUENCE [LARGE SCALE GENOMIC DNA]</scope>
    <source>
        <strain evidence="8 9">Cla-KB-P134</strain>
    </source>
</reference>
<keyword evidence="3 6" id="KW-0812">Transmembrane</keyword>
<dbReference type="EMBL" id="JALBUS010000021">
    <property type="protein sequence ID" value="MDX8418243.1"/>
    <property type="molecule type" value="Genomic_DNA"/>
</dbReference>
<dbReference type="InterPro" id="IPR019264">
    <property type="entry name" value="DUF2179"/>
</dbReference>